<dbReference type="RefSeq" id="WP_024133033.1">
    <property type="nucleotide sequence ID" value="NZ_CAJTBI010000002.1"/>
</dbReference>
<evidence type="ECO:0000313" key="1">
    <source>
        <dbReference type="EMBL" id="QBY30622.1"/>
    </source>
</evidence>
<reference evidence="1" key="1">
    <citation type="submission" date="2019-03" db="EMBL/GenBank/DDBJ databases">
        <title>Complete genome sequence of enteropathogenic Citrobacter rodentium strain DBS100.</title>
        <authorList>
            <person name="Popov G."/>
            <person name="Fiebig A."/>
            <person name="Shideler S."/>
            <person name="Coombes B."/>
            <person name="Savchenko A."/>
        </authorList>
    </citation>
    <scope>NUCLEOTIDE SEQUENCE</scope>
    <source>
        <strain evidence="1">DBS100</strain>
    </source>
</reference>
<sequence length="83" mass="9626">MISKIELGVLKVMALKDGDWNWYVLDRVLSTRNIPGFGYVPTVVNRLVEEGFVDVINDYENSRQTFIVSEKGHEFLKNHIIEE</sequence>
<dbReference type="AlphaFoldDB" id="A0A482PRN1"/>
<organism evidence="1">
    <name type="scientific">Citrobacter rodentium</name>
    <dbReference type="NCBI Taxonomy" id="67825"/>
    <lineage>
        <taxon>Bacteria</taxon>
        <taxon>Pseudomonadati</taxon>
        <taxon>Pseudomonadota</taxon>
        <taxon>Gammaproteobacteria</taxon>
        <taxon>Enterobacterales</taxon>
        <taxon>Enterobacteriaceae</taxon>
        <taxon>Citrobacter</taxon>
    </lineage>
</organism>
<gene>
    <name evidence="1" type="ORF">E2R62_18500</name>
</gene>
<accession>A0A482PRN1</accession>
<dbReference type="EMBL" id="CP038008">
    <property type="protein sequence ID" value="QBY30622.1"/>
    <property type="molecule type" value="Genomic_DNA"/>
</dbReference>
<name>A0A482PRN1_CITRO</name>
<proteinExistence type="predicted"/>
<dbReference type="SUPFAM" id="SSF46785">
    <property type="entry name" value="Winged helix' DNA-binding domain"/>
    <property type="match status" value="1"/>
</dbReference>
<protein>
    <submittedName>
        <fullName evidence="1">MarR family transcriptional regulator</fullName>
    </submittedName>
</protein>
<dbReference type="InterPro" id="IPR036390">
    <property type="entry name" value="WH_DNA-bd_sf"/>
</dbReference>